<reference evidence="7 8" key="1">
    <citation type="submission" date="2016-10" db="EMBL/GenBank/DDBJ databases">
        <authorList>
            <person name="de Groot N.N."/>
        </authorList>
    </citation>
    <scope>NUCLEOTIDE SEQUENCE [LARGE SCALE GENOMIC DNA]</scope>
    <source>
        <strain evidence="7 8">CGMCC 1.6848</strain>
    </source>
</reference>
<evidence type="ECO:0000256" key="4">
    <source>
        <dbReference type="ARBA" id="ARBA00023002"/>
    </source>
</evidence>
<dbReference type="PANTHER" id="PTHR43104:SF2">
    <property type="entry name" value="L-2-HYDROXYGLUTARATE DEHYDROGENASE, MITOCHONDRIAL"/>
    <property type="match status" value="1"/>
</dbReference>
<dbReference type="SUPFAM" id="SSF51905">
    <property type="entry name" value="FAD/NAD(P)-binding domain"/>
    <property type="match status" value="1"/>
</dbReference>
<dbReference type="AlphaFoldDB" id="A0A1I2YAS0"/>
<dbReference type="Proteomes" id="UP000199040">
    <property type="component" value="Unassembled WGS sequence"/>
</dbReference>
<keyword evidence="4" id="KW-0560">Oxidoreductase</keyword>
<dbReference type="STRING" id="442341.SAMN04487959_101331"/>
<dbReference type="EMBL" id="FOPY01000001">
    <property type="protein sequence ID" value="SFH22790.1"/>
    <property type="molecule type" value="Genomic_DNA"/>
</dbReference>
<dbReference type="GO" id="GO:0047545">
    <property type="term" value="F:(S)-2-hydroxyglutarate dehydrogenase activity"/>
    <property type="evidence" value="ECO:0007669"/>
    <property type="project" value="TreeGrafter"/>
</dbReference>
<dbReference type="InterPro" id="IPR036188">
    <property type="entry name" value="FAD/NAD-bd_sf"/>
</dbReference>
<sequence length="464" mass="52013">MSEATYDVLIIGGGVSGTALLYELARYTDLKSIGLVEKYDHVAIVNSHGRNNSQTIHYGDIETNYTLDKARVTKRTAGMVVNFATKLPPEERDRVVFRYSKMVLGVGDKECEFLRTRHDRFKELFPNLKLLERAEIAELEPNLVEGRRKEEPIVALGALDEYSAVNYTTLSEAFVDQAQKSAAAKHMRCDVFLSTAVERIVEEDGCFKVRTPNQGTLTARYVVVSAGGHSLLFAHQMGYGLDKSCLPMAGSFYFTPKVLNGKVYTVQNENLPFAAVHGDPDVLVGDKTRFGPTALMLPLLERYNGKTFFDFLKVLRLDQNVVKALWELLKVRDIRHYIFKNFLYEVPILRERLFLKDIQKIVPSLTAKEVSFAKGFGGVRPQLIDKTRHKLVMGEAKINPGTGIVFNMTPSPGGTSCLGNAEKDMYLARDFLGFAIDTEAFERDLLSGEMPLTELERPEASSLM</sequence>
<keyword evidence="3" id="KW-0274">FAD</keyword>
<evidence type="ECO:0000313" key="7">
    <source>
        <dbReference type="EMBL" id="SFH22790.1"/>
    </source>
</evidence>
<gene>
    <name evidence="7" type="ORF">SAMN04487959_101331</name>
</gene>
<dbReference type="Gene3D" id="3.50.50.60">
    <property type="entry name" value="FAD/NAD(P)-binding domain"/>
    <property type="match status" value="1"/>
</dbReference>
<protein>
    <submittedName>
        <fullName evidence="7">Malate dehydrogenase (Quinone)</fullName>
    </submittedName>
</protein>
<evidence type="ECO:0000256" key="1">
    <source>
        <dbReference type="ARBA" id="ARBA00001974"/>
    </source>
</evidence>
<dbReference type="PANTHER" id="PTHR43104">
    <property type="entry name" value="L-2-HYDROXYGLUTARATE DEHYDROGENASE, MITOCHONDRIAL"/>
    <property type="match status" value="1"/>
</dbReference>
<evidence type="ECO:0000256" key="3">
    <source>
        <dbReference type="ARBA" id="ARBA00022827"/>
    </source>
</evidence>
<comment type="cofactor">
    <cofactor evidence="1">
        <name>FAD</name>
        <dbReference type="ChEBI" id="CHEBI:57692"/>
    </cofactor>
</comment>
<name>A0A1I2YAS0_9GAMM</name>
<dbReference type="GO" id="GO:0005737">
    <property type="term" value="C:cytoplasm"/>
    <property type="evidence" value="ECO:0007669"/>
    <property type="project" value="TreeGrafter"/>
</dbReference>
<organism evidence="7 8">
    <name type="scientific">Modicisalibacter xianhensis</name>
    <dbReference type="NCBI Taxonomy" id="442341"/>
    <lineage>
        <taxon>Bacteria</taxon>
        <taxon>Pseudomonadati</taxon>
        <taxon>Pseudomonadota</taxon>
        <taxon>Gammaproteobacteria</taxon>
        <taxon>Oceanospirillales</taxon>
        <taxon>Halomonadaceae</taxon>
        <taxon>Modicisalibacter</taxon>
    </lineage>
</organism>
<evidence type="ECO:0000256" key="5">
    <source>
        <dbReference type="ARBA" id="ARBA00037941"/>
    </source>
</evidence>
<feature type="domain" description="FAD dependent oxidoreductase" evidence="6">
    <location>
        <begin position="7"/>
        <end position="407"/>
    </location>
</feature>
<keyword evidence="8" id="KW-1185">Reference proteome</keyword>
<proteinExistence type="inferred from homology"/>
<dbReference type="Pfam" id="PF01266">
    <property type="entry name" value="DAO"/>
    <property type="match status" value="1"/>
</dbReference>
<evidence type="ECO:0000256" key="2">
    <source>
        <dbReference type="ARBA" id="ARBA00022630"/>
    </source>
</evidence>
<keyword evidence="2" id="KW-0285">Flavoprotein</keyword>
<dbReference type="RefSeq" id="WP_177223311.1">
    <property type="nucleotide sequence ID" value="NZ_FOPY01000001.1"/>
</dbReference>
<evidence type="ECO:0000313" key="8">
    <source>
        <dbReference type="Proteomes" id="UP000199040"/>
    </source>
</evidence>
<accession>A0A1I2YAS0</accession>
<dbReference type="InterPro" id="IPR006076">
    <property type="entry name" value="FAD-dep_OxRdtase"/>
</dbReference>
<comment type="similarity">
    <text evidence="5">Belongs to the L2HGDH family.</text>
</comment>
<evidence type="ECO:0000259" key="6">
    <source>
        <dbReference type="Pfam" id="PF01266"/>
    </source>
</evidence>
<dbReference type="Gene3D" id="3.30.9.10">
    <property type="entry name" value="D-Amino Acid Oxidase, subunit A, domain 2"/>
    <property type="match status" value="1"/>
</dbReference>